<feature type="transmembrane region" description="Helical" evidence="2">
    <location>
        <begin position="113"/>
        <end position="131"/>
    </location>
</feature>
<feature type="transmembrane region" description="Helical" evidence="2">
    <location>
        <begin position="75"/>
        <end position="93"/>
    </location>
</feature>
<sequence>MTQRQGMQRIIISYLIILLIPTLCNLISVTRSYTNLVMTICDLVGAGWLLYLSLHIKEKAPLEQHPTSHIKIIQWGIIGAFCCVLFQLLIVFIEHDCFHSIQASLNTNMLITGIKSLPLMALAVLIAAPIMEEIVFRKIIFGDLCQFTNKWLAALIASVLFALTHADGHLLVYTIIGMIFCYLYQKTGSVYTSMIAHILMNTFIVISYLWTIH</sequence>
<keyword evidence="2" id="KW-0472">Membrane</keyword>
<feature type="transmembrane region" description="Helical" evidence="2">
    <location>
        <begin position="191"/>
        <end position="210"/>
    </location>
</feature>
<dbReference type="EMBL" id="JAHLFS010000051">
    <property type="protein sequence ID" value="MBU3851829.1"/>
    <property type="molecule type" value="Genomic_DNA"/>
</dbReference>
<organism evidence="4 5">
    <name type="scientific">Candidatus Paralactobacillus gallistercoris</name>
    <dbReference type="NCBI Taxonomy" id="2838724"/>
    <lineage>
        <taxon>Bacteria</taxon>
        <taxon>Bacillati</taxon>
        <taxon>Bacillota</taxon>
        <taxon>Bacilli</taxon>
        <taxon>Lactobacillales</taxon>
        <taxon>Lactobacillaceae</taxon>
        <taxon>Lactobacillus</taxon>
    </lineage>
</organism>
<dbReference type="InterPro" id="IPR052710">
    <property type="entry name" value="CAAX_protease"/>
</dbReference>
<proteinExistence type="inferred from homology"/>
<keyword evidence="2" id="KW-1133">Transmembrane helix</keyword>
<dbReference type="Proteomes" id="UP000777303">
    <property type="component" value="Unassembled WGS sequence"/>
</dbReference>
<dbReference type="GO" id="GO:0004175">
    <property type="term" value="F:endopeptidase activity"/>
    <property type="evidence" value="ECO:0007669"/>
    <property type="project" value="UniProtKB-ARBA"/>
</dbReference>
<dbReference type="AlphaFoldDB" id="A0A948TJM7"/>
<comment type="similarity">
    <text evidence="1">Belongs to the UPF0177 family.</text>
</comment>
<dbReference type="GO" id="GO:0008237">
    <property type="term" value="F:metallopeptidase activity"/>
    <property type="evidence" value="ECO:0007669"/>
    <property type="project" value="UniProtKB-KW"/>
</dbReference>
<reference evidence="4" key="2">
    <citation type="submission" date="2021-04" db="EMBL/GenBank/DDBJ databases">
        <authorList>
            <person name="Gilroy R."/>
        </authorList>
    </citation>
    <scope>NUCLEOTIDE SEQUENCE</scope>
    <source>
        <strain evidence="4">F6-6636</strain>
    </source>
</reference>
<comment type="caution">
    <text evidence="4">The sequence shown here is derived from an EMBL/GenBank/DDBJ whole genome shotgun (WGS) entry which is preliminary data.</text>
</comment>
<name>A0A948TJM7_9LACO</name>
<accession>A0A948TJM7</accession>
<dbReference type="Pfam" id="PF02517">
    <property type="entry name" value="Rce1-like"/>
    <property type="match status" value="1"/>
</dbReference>
<dbReference type="PANTHER" id="PTHR36435">
    <property type="entry name" value="SLR1288 PROTEIN"/>
    <property type="match status" value="1"/>
</dbReference>
<feature type="transmembrane region" description="Helical" evidence="2">
    <location>
        <begin position="152"/>
        <end position="185"/>
    </location>
</feature>
<dbReference type="GO" id="GO:0080120">
    <property type="term" value="P:CAAX-box protein maturation"/>
    <property type="evidence" value="ECO:0007669"/>
    <property type="project" value="UniProtKB-ARBA"/>
</dbReference>
<evidence type="ECO:0000259" key="3">
    <source>
        <dbReference type="Pfam" id="PF02517"/>
    </source>
</evidence>
<feature type="domain" description="CAAX prenyl protease 2/Lysostaphin resistance protein A-like" evidence="3">
    <location>
        <begin position="117"/>
        <end position="203"/>
    </location>
</feature>
<gene>
    <name evidence="4" type="ORF">H9901_03925</name>
</gene>
<evidence type="ECO:0000313" key="5">
    <source>
        <dbReference type="Proteomes" id="UP000777303"/>
    </source>
</evidence>
<keyword evidence="4" id="KW-0482">Metalloprotease</keyword>
<reference evidence="4" key="1">
    <citation type="journal article" date="2021" name="PeerJ">
        <title>Extensive microbial diversity within the chicken gut microbiome revealed by metagenomics and culture.</title>
        <authorList>
            <person name="Gilroy R."/>
            <person name="Ravi A."/>
            <person name="Getino M."/>
            <person name="Pursley I."/>
            <person name="Horton D.L."/>
            <person name="Alikhan N.F."/>
            <person name="Baker D."/>
            <person name="Gharbi K."/>
            <person name="Hall N."/>
            <person name="Watson M."/>
            <person name="Adriaenssens E.M."/>
            <person name="Foster-Nyarko E."/>
            <person name="Jarju S."/>
            <person name="Secka A."/>
            <person name="Antonio M."/>
            <person name="Oren A."/>
            <person name="Chaudhuri R.R."/>
            <person name="La Ragione R."/>
            <person name="Hildebrand F."/>
            <person name="Pallen M.J."/>
        </authorList>
    </citation>
    <scope>NUCLEOTIDE SEQUENCE</scope>
    <source>
        <strain evidence="4">F6-6636</strain>
    </source>
</reference>
<evidence type="ECO:0000256" key="2">
    <source>
        <dbReference type="SAM" id="Phobius"/>
    </source>
</evidence>
<keyword evidence="4" id="KW-0378">Hydrolase</keyword>
<evidence type="ECO:0000313" key="4">
    <source>
        <dbReference type="EMBL" id="MBU3851829.1"/>
    </source>
</evidence>
<feature type="transmembrane region" description="Helical" evidence="2">
    <location>
        <begin position="36"/>
        <end position="54"/>
    </location>
</feature>
<protein>
    <submittedName>
        <fullName evidence="4">CPBP family intramembrane metalloprotease</fullName>
    </submittedName>
</protein>
<feature type="transmembrane region" description="Helical" evidence="2">
    <location>
        <begin position="12"/>
        <end position="30"/>
    </location>
</feature>
<dbReference type="PANTHER" id="PTHR36435:SF1">
    <property type="entry name" value="CAAX AMINO TERMINAL PROTEASE FAMILY PROTEIN"/>
    <property type="match status" value="1"/>
</dbReference>
<evidence type="ECO:0000256" key="1">
    <source>
        <dbReference type="ARBA" id="ARBA00009067"/>
    </source>
</evidence>
<keyword evidence="2" id="KW-0812">Transmembrane</keyword>
<dbReference type="InterPro" id="IPR003675">
    <property type="entry name" value="Rce1/LyrA-like_dom"/>
</dbReference>
<keyword evidence="4" id="KW-0645">Protease</keyword>